<keyword evidence="2" id="KW-0963">Cytoplasm</keyword>
<dbReference type="EMBL" id="JPWU03000413">
    <property type="protein sequence ID" value="KAG2516546.1"/>
    <property type="molecule type" value="Genomic_DNA"/>
</dbReference>
<comment type="caution">
    <text evidence="11">The sequence shown here is derived from an EMBL/GenBank/DDBJ whole genome shotgun (WGS) entry which is preliminary data.</text>
</comment>
<dbReference type="InterPro" id="IPR027640">
    <property type="entry name" value="Kinesin-like_fam"/>
</dbReference>
<gene>
    <name evidence="11" type="ORF">BBI17_005455</name>
    <name evidence="12" type="ORF">BBO99_00005570</name>
    <name evidence="9" type="ORF">JM16_007821</name>
    <name evidence="10" type="ORF">JM18_007751</name>
</gene>
<evidence type="ECO:0000256" key="1">
    <source>
        <dbReference type="ARBA" id="ARBA00004496"/>
    </source>
</evidence>
<dbReference type="Proteomes" id="UP000285624">
    <property type="component" value="Unassembled WGS sequence"/>
</dbReference>
<dbReference type="GO" id="GO:0007018">
    <property type="term" value="P:microtubule-based movement"/>
    <property type="evidence" value="ECO:0007669"/>
    <property type="project" value="InterPro"/>
</dbReference>
<dbReference type="Proteomes" id="UP000792063">
    <property type="component" value="Unassembled WGS sequence"/>
</dbReference>
<organism evidence="11 14">
    <name type="scientific">Phytophthora kernoviae</name>
    <dbReference type="NCBI Taxonomy" id="325452"/>
    <lineage>
        <taxon>Eukaryota</taxon>
        <taxon>Sar</taxon>
        <taxon>Stramenopiles</taxon>
        <taxon>Oomycota</taxon>
        <taxon>Peronosporomycetes</taxon>
        <taxon>Peronosporales</taxon>
        <taxon>Peronosporaceae</taxon>
        <taxon>Phytophthora</taxon>
    </lineage>
</organism>
<evidence type="ECO:0000256" key="5">
    <source>
        <dbReference type="ARBA" id="ARBA00023054"/>
    </source>
</evidence>
<dbReference type="PROSITE" id="PS50067">
    <property type="entry name" value="KINESIN_MOTOR_2"/>
    <property type="match status" value="1"/>
</dbReference>
<dbReference type="EMBL" id="MBDN02000165">
    <property type="protein sequence ID" value="RLN78997.1"/>
    <property type="molecule type" value="Genomic_DNA"/>
</dbReference>
<dbReference type="EMBL" id="MAYM02001511">
    <property type="protein sequence ID" value="RLN15039.1"/>
    <property type="molecule type" value="Genomic_DNA"/>
</dbReference>
<dbReference type="EMBL" id="JPWV03000366">
    <property type="protein sequence ID" value="KAG2514639.1"/>
    <property type="molecule type" value="Genomic_DNA"/>
</dbReference>
<evidence type="ECO:0000313" key="14">
    <source>
        <dbReference type="Proteomes" id="UP000285883"/>
    </source>
</evidence>
<keyword evidence="13" id="KW-1185">Reference proteome</keyword>
<evidence type="ECO:0000313" key="11">
    <source>
        <dbReference type="EMBL" id="RLN15039.1"/>
    </source>
</evidence>
<evidence type="ECO:0000313" key="9">
    <source>
        <dbReference type="EMBL" id="KAG2514639.1"/>
    </source>
</evidence>
<dbReference type="GO" id="GO:0003777">
    <property type="term" value="F:microtubule motor activity"/>
    <property type="evidence" value="ECO:0007669"/>
    <property type="project" value="InterPro"/>
</dbReference>
<evidence type="ECO:0000256" key="4">
    <source>
        <dbReference type="ARBA" id="ARBA00022840"/>
    </source>
</evidence>
<evidence type="ECO:0000256" key="6">
    <source>
        <dbReference type="PROSITE-ProRule" id="PRU00283"/>
    </source>
</evidence>
<dbReference type="SMART" id="SM00129">
    <property type="entry name" value="KISc"/>
    <property type="match status" value="1"/>
</dbReference>
<dbReference type="GO" id="GO:0051231">
    <property type="term" value="P:spindle elongation"/>
    <property type="evidence" value="ECO:0007669"/>
    <property type="project" value="TreeGrafter"/>
</dbReference>
<dbReference type="STRING" id="325452.A0A3R7II65"/>
<evidence type="ECO:0000313" key="10">
    <source>
        <dbReference type="EMBL" id="KAG2516546.1"/>
    </source>
</evidence>
<proteinExistence type="inferred from homology"/>
<reference evidence="9" key="1">
    <citation type="journal article" date="2015" name="Genom Data">
        <title>Genome sequences of six Phytophthora species associated with forests in New Zealand.</title>
        <authorList>
            <person name="Studholme D.J."/>
            <person name="McDougal R.L."/>
            <person name="Sambles C."/>
            <person name="Hansen E."/>
            <person name="Hardy G."/>
            <person name="Grant M."/>
            <person name="Ganley R.J."/>
            <person name="Williams N.M."/>
        </authorList>
    </citation>
    <scope>NUCLEOTIDE SEQUENCE</scope>
    <source>
        <strain evidence="9">NZFS 2646</strain>
        <strain evidence="10">NZFS 3630</strain>
    </source>
</reference>
<dbReference type="GO" id="GO:0005524">
    <property type="term" value="F:ATP binding"/>
    <property type="evidence" value="ECO:0007669"/>
    <property type="project" value="UniProtKB-UniRule"/>
</dbReference>
<evidence type="ECO:0000259" key="8">
    <source>
        <dbReference type="PROSITE" id="PS50067"/>
    </source>
</evidence>
<keyword evidence="4 6" id="KW-0067">ATP-binding</keyword>
<keyword evidence="3 6" id="KW-0547">Nucleotide-binding</keyword>
<reference evidence="13 14" key="2">
    <citation type="submission" date="2018-07" db="EMBL/GenBank/DDBJ databases">
        <title>Genome sequencing of oomycete isolates from Chile give support for New Zealand origin for Phytophthora kernoviae and make available the first Nothophytophthora sp. genome.</title>
        <authorList>
            <person name="Studholme D.J."/>
            <person name="Sanfuentes E."/>
            <person name="Panda P."/>
            <person name="Hill R."/>
            <person name="Sambles C."/>
            <person name="Grant M."/>
            <person name="Williams N.M."/>
            <person name="Mcdougal R.L."/>
        </authorList>
    </citation>
    <scope>NUCLEOTIDE SEQUENCE [LARGE SCALE GENOMIC DNA]</scope>
    <source>
        <strain evidence="11">Chile2</strain>
        <strain evidence="12">Chile4</strain>
    </source>
</reference>
<reference evidence="9" key="3">
    <citation type="submission" date="2020-06" db="EMBL/GenBank/DDBJ databases">
        <authorList>
            <person name="Studholme D.J."/>
        </authorList>
    </citation>
    <scope>NUCLEOTIDE SEQUENCE</scope>
    <source>
        <strain evidence="9">NZFS 2646</strain>
        <strain evidence="10">NZFS 3630</strain>
    </source>
</reference>
<dbReference type="InterPro" id="IPR036961">
    <property type="entry name" value="Kinesin_motor_dom_sf"/>
</dbReference>
<keyword evidence="5" id="KW-0175">Coiled coil</keyword>
<evidence type="ECO:0000313" key="12">
    <source>
        <dbReference type="EMBL" id="RLN78997.1"/>
    </source>
</evidence>
<dbReference type="InterPro" id="IPR001752">
    <property type="entry name" value="Kinesin_motor_dom"/>
</dbReference>
<sequence>MTAESRRERVEEHDSVKVCVRIRPLSSKEKQEQTKSCIRITASMDGLSSSNAKSSRDTSFGQSKEPQQLIVGKDRAFTFDNILGTTTSQSDTYKTCVEPLVQGFLEGYNATVLAYGQTGTGKTHTMAGTGFDARGLEKNGELQGIIPRVSEFIIRSRGCAELILKLFMLLLAISR</sequence>
<comment type="subcellular location">
    <subcellularLocation>
        <location evidence="1">Cytoplasm</location>
    </subcellularLocation>
</comment>
<dbReference type="GO" id="GO:0007052">
    <property type="term" value="P:mitotic spindle organization"/>
    <property type="evidence" value="ECO:0007669"/>
    <property type="project" value="TreeGrafter"/>
</dbReference>
<dbReference type="AlphaFoldDB" id="A0A3R7II65"/>
<evidence type="ECO:0000256" key="2">
    <source>
        <dbReference type="ARBA" id="ARBA00022490"/>
    </source>
</evidence>
<dbReference type="InterPro" id="IPR027417">
    <property type="entry name" value="P-loop_NTPase"/>
</dbReference>
<dbReference type="GO" id="GO:0005737">
    <property type="term" value="C:cytoplasm"/>
    <property type="evidence" value="ECO:0007669"/>
    <property type="project" value="UniProtKB-SubCell"/>
</dbReference>
<dbReference type="PANTHER" id="PTHR47969">
    <property type="entry name" value="CHROMOSOME-ASSOCIATED KINESIN KIF4A-RELATED"/>
    <property type="match status" value="1"/>
</dbReference>
<dbReference type="SUPFAM" id="SSF52540">
    <property type="entry name" value="P-loop containing nucleoside triphosphate hydrolases"/>
    <property type="match status" value="1"/>
</dbReference>
<dbReference type="Proteomes" id="UP000785171">
    <property type="component" value="Unassembled WGS sequence"/>
</dbReference>
<protein>
    <recommendedName>
        <fullName evidence="8">Kinesin motor domain-containing protein</fullName>
    </recommendedName>
</protein>
<evidence type="ECO:0000313" key="13">
    <source>
        <dbReference type="Proteomes" id="UP000285624"/>
    </source>
</evidence>
<evidence type="ECO:0000256" key="7">
    <source>
        <dbReference type="SAM" id="MobiDB-lite"/>
    </source>
</evidence>
<dbReference type="PANTHER" id="PTHR47969:SF15">
    <property type="entry name" value="CHROMOSOME-ASSOCIATED KINESIN KIF4A-RELATED"/>
    <property type="match status" value="1"/>
</dbReference>
<comment type="similarity">
    <text evidence="6">Belongs to the TRAFAC class myosin-kinesin ATPase superfamily. Kinesin family.</text>
</comment>
<feature type="domain" description="Kinesin motor" evidence="8">
    <location>
        <begin position="15"/>
        <end position="175"/>
    </location>
</feature>
<feature type="binding site" evidence="6">
    <location>
        <begin position="116"/>
        <end position="123"/>
    </location>
    <ligand>
        <name>ATP</name>
        <dbReference type="ChEBI" id="CHEBI:30616"/>
    </ligand>
</feature>
<dbReference type="Proteomes" id="UP000285883">
    <property type="component" value="Unassembled WGS sequence"/>
</dbReference>
<dbReference type="GO" id="GO:0008017">
    <property type="term" value="F:microtubule binding"/>
    <property type="evidence" value="ECO:0007669"/>
    <property type="project" value="InterPro"/>
</dbReference>
<keyword evidence="6" id="KW-0505">Motor protein</keyword>
<accession>A0A3R7II65</accession>
<feature type="region of interest" description="Disordered" evidence="7">
    <location>
        <begin position="47"/>
        <end position="66"/>
    </location>
</feature>
<dbReference type="Pfam" id="PF00225">
    <property type="entry name" value="Kinesin"/>
    <property type="match status" value="1"/>
</dbReference>
<name>A0A3R7II65_9STRA</name>
<dbReference type="Gene3D" id="3.40.850.10">
    <property type="entry name" value="Kinesin motor domain"/>
    <property type="match status" value="1"/>
</dbReference>
<dbReference type="GO" id="GO:0005875">
    <property type="term" value="C:microtubule associated complex"/>
    <property type="evidence" value="ECO:0007669"/>
    <property type="project" value="TreeGrafter"/>
</dbReference>
<evidence type="ECO:0000256" key="3">
    <source>
        <dbReference type="ARBA" id="ARBA00022741"/>
    </source>
</evidence>